<dbReference type="RefSeq" id="WP_089772706.1">
    <property type="nucleotide sequence ID" value="NZ_FNTX01000001.1"/>
</dbReference>
<evidence type="ECO:0000256" key="4">
    <source>
        <dbReference type="ARBA" id="ARBA00022837"/>
    </source>
</evidence>
<dbReference type="PANTHER" id="PTHR42693">
    <property type="entry name" value="ARYLSULFATASE FAMILY MEMBER"/>
    <property type="match status" value="1"/>
</dbReference>
<sequence>MSGPEPQDRPNIVVVCTDQWRGDALSVAGHPIVKTPTLDRFANRGVRFTNAYSATPTCVPARMALMSGLSQHAHGRLGYQDGIPFDADPTLPSALRDAGYQTQAIGKMHYSPERVRIGFDDVTLHDGYLHAARGKERGVEWYDDYLVWLRDQAGEPAVSDYFDDGVNCNSVTARPWDRPERLHPTNWAVTESIRWLYRRDPTRPFFLYLSFHRPHPPYNPPRWAFEQYLDPSLPDHEPPVGDWAEYFEAHRDDHDDQANVAQYDTQTRNRARAGYYGNITHIDHQMNRFLESLQEFGVADNTYVLFTSDHGEMLGDHHLWRKGYPYEGSARVPMLLTGPDIPAGQVLDDVVELRDVMPTLLTAAGVDVPEQVEGVPLQHAFAAGADPDGGARVREALHGEHVLLGESIQWIRSGDHLYVWFSGTGREQLFDVAADRDQVRDLAAAPEAQGRLAELRALLVEALSGRDCVAGGQLVAGLDPVLVLDPADRARGRLT</sequence>
<dbReference type="InterPro" id="IPR000917">
    <property type="entry name" value="Sulfatase_N"/>
</dbReference>
<comment type="similarity">
    <text evidence="1">Belongs to the sulfatase family.</text>
</comment>
<evidence type="ECO:0000256" key="3">
    <source>
        <dbReference type="ARBA" id="ARBA00022801"/>
    </source>
</evidence>
<dbReference type="OrthoDB" id="9777306at2"/>
<dbReference type="PANTHER" id="PTHR42693:SF33">
    <property type="entry name" value="ARYLSULFATASE"/>
    <property type="match status" value="1"/>
</dbReference>
<dbReference type="STRING" id="648782.SAMN04488554_1923"/>
<gene>
    <name evidence="6" type="ORF">SAMN04488554_1923</name>
</gene>
<dbReference type="InterPro" id="IPR050738">
    <property type="entry name" value="Sulfatase"/>
</dbReference>
<keyword evidence="3" id="KW-0378">Hydrolase</keyword>
<dbReference type="InterPro" id="IPR017850">
    <property type="entry name" value="Alkaline_phosphatase_core_sf"/>
</dbReference>
<dbReference type="Gene3D" id="3.40.720.10">
    <property type="entry name" value="Alkaline Phosphatase, subunit A"/>
    <property type="match status" value="1"/>
</dbReference>
<dbReference type="PROSITE" id="PS00149">
    <property type="entry name" value="SULFATASE_2"/>
    <property type="match status" value="1"/>
</dbReference>
<dbReference type="InterPro" id="IPR024607">
    <property type="entry name" value="Sulfatase_CS"/>
</dbReference>
<dbReference type="Proteomes" id="UP000199220">
    <property type="component" value="Unassembled WGS sequence"/>
</dbReference>
<organism evidence="6 7">
    <name type="scientific">Ruania alba</name>
    <dbReference type="NCBI Taxonomy" id="648782"/>
    <lineage>
        <taxon>Bacteria</taxon>
        <taxon>Bacillati</taxon>
        <taxon>Actinomycetota</taxon>
        <taxon>Actinomycetes</taxon>
        <taxon>Micrococcales</taxon>
        <taxon>Ruaniaceae</taxon>
        <taxon>Ruania</taxon>
    </lineage>
</organism>
<keyword evidence="7" id="KW-1185">Reference proteome</keyword>
<reference evidence="7" key="1">
    <citation type="submission" date="2016-10" db="EMBL/GenBank/DDBJ databases">
        <authorList>
            <person name="Varghese N."/>
            <person name="Submissions S."/>
        </authorList>
    </citation>
    <scope>NUCLEOTIDE SEQUENCE [LARGE SCALE GENOMIC DNA]</scope>
    <source>
        <strain evidence="7">DSM 21368</strain>
    </source>
</reference>
<dbReference type="AlphaFoldDB" id="A0A1H5HCY6"/>
<feature type="domain" description="Sulfatase N-terminal" evidence="5">
    <location>
        <begin position="10"/>
        <end position="366"/>
    </location>
</feature>
<evidence type="ECO:0000259" key="5">
    <source>
        <dbReference type="Pfam" id="PF00884"/>
    </source>
</evidence>
<evidence type="ECO:0000256" key="1">
    <source>
        <dbReference type="ARBA" id="ARBA00008779"/>
    </source>
</evidence>
<protein>
    <submittedName>
        <fullName evidence="6">Arylsulfatase A</fullName>
    </submittedName>
</protein>
<keyword evidence="4" id="KW-0106">Calcium</keyword>
<dbReference type="EMBL" id="FNTX01000001">
    <property type="protein sequence ID" value="SEE25770.1"/>
    <property type="molecule type" value="Genomic_DNA"/>
</dbReference>
<dbReference type="GO" id="GO:0004065">
    <property type="term" value="F:arylsulfatase activity"/>
    <property type="evidence" value="ECO:0007669"/>
    <property type="project" value="TreeGrafter"/>
</dbReference>
<keyword evidence="2" id="KW-0479">Metal-binding</keyword>
<proteinExistence type="inferred from homology"/>
<dbReference type="Pfam" id="PF00884">
    <property type="entry name" value="Sulfatase"/>
    <property type="match status" value="1"/>
</dbReference>
<accession>A0A1H5HCY6</accession>
<name>A0A1H5HCY6_9MICO</name>
<dbReference type="GO" id="GO:0046872">
    <property type="term" value="F:metal ion binding"/>
    <property type="evidence" value="ECO:0007669"/>
    <property type="project" value="UniProtKB-KW"/>
</dbReference>
<evidence type="ECO:0000313" key="6">
    <source>
        <dbReference type="EMBL" id="SEE25770.1"/>
    </source>
</evidence>
<evidence type="ECO:0000256" key="2">
    <source>
        <dbReference type="ARBA" id="ARBA00022723"/>
    </source>
</evidence>
<dbReference type="SUPFAM" id="SSF53649">
    <property type="entry name" value="Alkaline phosphatase-like"/>
    <property type="match status" value="1"/>
</dbReference>
<dbReference type="CDD" id="cd16022">
    <property type="entry name" value="sulfatase_like"/>
    <property type="match status" value="1"/>
</dbReference>
<dbReference type="NCBIfam" id="NF010322">
    <property type="entry name" value="PRK13759.1"/>
    <property type="match status" value="1"/>
</dbReference>
<evidence type="ECO:0000313" key="7">
    <source>
        <dbReference type="Proteomes" id="UP000199220"/>
    </source>
</evidence>